<dbReference type="EMBL" id="CP002869">
    <property type="protein sequence ID" value="AEI45515.1"/>
    <property type="molecule type" value="Genomic_DNA"/>
</dbReference>
<reference evidence="5" key="1">
    <citation type="submission" date="2011-06" db="EMBL/GenBank/DDBJ databases">
        <title>Complete genome sequence of Paenibacillus mucilaginosus KNP414.</title>
        <authorList>
            <person name="Wang J."/>
            <person name="Hu S."/>
            <person name="Hu X."/>
            <person name="Zhang B."/>
            <person name="Dong D."/>
            <person name="Zhang S."/>
            <person name="Zhao K."/>
            <person name="Wu D."/>
        </authorList>
    </citation>
    <scope>NUCLEOTIDE SEQUENCE [LARGE SCALE GENOMIC DNA]</scope>
    <source>
        <strain evidence="5">KNP414</strain>
    </source>
</reference>
<keyword evidence="1" id="KW-1133">Transmembrane helix</keyword>
<feature type="transmembrane region" description="Helical" evidence="1">
    <location>
        <begin position="140"/>
        <end position="163"/>
    </location>
</feature>
<accession>F8FIR1</accession>
<dbReference type="SMART" id="SM00267">
    <property type="entry name" value="GGDEF"/>
    <property type="match status" value="1"/>
</dbReference>
<dbReference type="Pfam" id="PF00563">
    <property type="entry name" value="EAL"/>
    <property type="match status" value="1"/>
</dbReference>
<reference evidence="4 5" key="2">
    <citation type="journal article" date="2013" name="Genome Announc.">
        <title>Genome Sequence of Growth-Improving Paenibacillus mucilaginosus Strain KNP414.</title>
        <authorList>
            <person name="Lu J.J."/>
            <person name="Wang J.F."/>
            <person name="Hu X.F."/>
        </authorList>
    </citation>
    <scope>NUCLEOTIDE SEQUENCE [LARGE SCALE GENOMIC DNA]</scope>
    <source>
        <strain evidence="4 5">KNP414</strain>
    </source>
</reference>
<sequence length="897" mass="100279">MNSGELHRNPQVKGRGGGRKRNLFFFLACLLLAVLGAAWELQLVYGISLSAASLFLLTALRLFGLWAGLAAGAAAGAAGLWFGGPVYEAGVLMLEVLFLGLFSGKGRANLARWDFVYWIAVGLPLTYWAGTVGYGAGESLLVPILMFSITNGVFNALAADLLIRSVLYPAGIGACREPEGILSLGQLFVHLTLGGLVLPYMLYMVVNSWSSYDAAVRSSRGLAVNTANSLIQELKQWEQEDLTGVRLMGVVQLGRLQDLVDKHTSETLFQIIITNPEGRILAGNGDGVVSRQVFRWQEEHRTVPLGERFFLRLSQPQSGRLPAQQWQEGGFVLVQQLEPLPFHLYIEVPTSAYQSQVFGEYKEQFRFLFLFVACITLVSVFLRRVLMRAVFQLTEATTGLPRKLQEGQAVEWPSSRISEFHHLIFNFREMSHNLSRMFQESQRINARLEEQAGQLRSSEEKLHRLAYYDALTGLPNRLYFMSYLRELMEREDAAERPASVLFADLNRFKQINDTLGHAAGDELLQVAASRFVAHAPAGSRVFRLGGDEFVLVAEGADEALLRRQAERLFASFEEPVVLQGTPVYVTTSLGVSLFPRDGRDMDTIVRNADMAMYHAKEQGGCRIRFFDEPLQEGAAEKLRMDTGIREALQQGQFRLHYQPKVCGATGRICGMEALIRWQHPELGAVPPDRFIPQAEESGLILEIDRWVLREACRQNKAWQDEGLPALPVAVNISARHFEEGDLAGKLRSILNETGLESRYISLELTEGVFIKNVDSVIGTIEQIKDLGVQISIDDFGTGYSSLSQLLHLPIHHVKLDRSFIENIEADRKKAAVVQAIIELAHSMRMRVVAEGIETQGEVDFFVEQGCDELQGYYFSRPLPVPDFAQLVARREPLMVRQ</sequence>
<dbReference type="SUPFAM" id="SSF141868">
    <property type="entry name" value="EAL domain-like"/>
    <property type="match status" value="1"/>
</dbReference>
<evidence type="ECO:0000313" key="5">
    <source>
        <dbReference type="Proteomes" id="UP000006620"/>
    </source>
</evidence>
<dbReference type="InterPro" id="IPR029787">
    <property type="entry name" value="Nucleotide_cyclase"/>
</dbReference>
<dbReference type="KEGG" id="pms:KNP414_07003"/>
<keyword evidence="1" id="KW-0472">Membrane</keyword>
<dbReference type="Gene3D" id="3.30.70.270">
    <property type="match status" value="1"/>
</dbReference>
<dbReference type="HOGENOM" id="CLU_000445_70_28_9"/>
<dbReference type="InterPro" id="IPR043128">
    <property type="entry name" value="Rev_trsase/Diguanyl_cyclase"/>
</dbReference>
<feature type="transmembrane region" description="Helical" evidence="1">
    <location>
        <begin position="184"/>
        <end position="203"/>
    </location>
</feature>
<dbReference type="NCBIfam" id="TIGR00254">
    <property type="entry name" value="GGDEF"/>
    <property type="match status" value="1"/>
</dbReference>
<feature type="transmembrane region" description="Helical" evidence="1">
    <location>
        <begin position="365"/>
        <end position="382"/>
    </location>
</feature>
<dbReference type="InterPro" id="IPR035919">
    <property type="entry name" value="EAL_sf"/>
</dbReference>
<dbReference type="PATRIC" id="fig|1036673.3.peg.6534"/>
<evidence type="ECO:0000259" key="2">
    <source>
        <dbReference type="PROSITE" id="PS50883"/>
    </source>
</evidence>
<dbReference type="PROSITE" id="PS50887">
    <property type="entry name" value="GGDEF"/>
    <property type="match status" value="1"/>
</dbReference>
<feature type="transmembrane region" description="Helical" evidence="1">
    <location>
        <begin position="54"/>
        <end position="80"/>
    </location>
</feature>
<dbReference type="Pfam" id="PF00990">
    <property type="entry name" value="GGDEF"/>
    <property type="match status" value="1"/>
</dbReference>
<feature type="transmembrane region" description="Helical" evidence="1">
    <location>
        <begin position="115"/>
        <end position="134"/>
    </location>
</feature>
<dbReference type="PROSITE" id="PS50883">
    <property type="entry name" value="EAL"/>
    <property type="match status" value="1"/>
</dbReference>
<dbReference type="InterPro" id="IPR001633">
    <property type="entry name" value="EAL_dom"/>
</dbReference>
<feature type="transmembrane region" description="Helical" evidence="1">
    <location>
        <begin position="86"/>
        <end position="103"/>
    </location>
</feature>
<dbReference type="CDD" id="cd01948">
    <property type="entry name" value="EAL"/>
    <property type="match status" value="1"/>
</dbReference>
<dbReference type="Proteomes" id="UP000006620">
    <property type="component" value="Chromosome"/>
</dbReference>
<organism evidence="4 5">
    <name type="scientific">Paenibacillus mucilaginosus (strain KNP414)</name>
    <dbReference type="NCBI Taxonomy" id="1036673"/>
    <lineage>
        <taxon>Bacteria</taxon>
        <taxon>Bacillati</taxon>
        <taxon>Bacillota</taxon>
        <taxon>Bacilli</taxon>
        <taxon>Bacillales</taxon>
        <taxon>Paenibacillaceae</taxon>
        <taxon>Paenibacillus</taxon>
    </lineage>
</organism>
<proteinExistence type="predicted"/>
<dbReference type="SUPFAM" id="SSF55073">
    <property type="entry name" value="Nucleotide cyclase"/>
    <property type="match status" value="1"/>
</dbReference>
<feature type="domain" description="GGDEF" evidence="3">
    <location>
        <begin position="496"/>
        <end position="628"/>
    </location>
</feature>
<feature type="transmembrane region" description="Helical" evidence="1">
    <location>
        <begin position="23"/>
        <end position="47"/>
    </location>
</feature>
<dbReference type="InterPro" id="IPR000160">
    <property type="entry name" value="GGDEF_dom"/>
</dbReference>
<evidence type="ECO:0000256" key="1">
    <source>
        <dbReference type="SAM" id="Phobius"/>
    </source>
</evidence>
<evidence type="ECO:0000313" key="4">
    <source>
        <dbReference type="EMBL" id="AEI45515.1"/>
    </source>
</evidence>
<dbReference type="AlphaFoldDB" id="F8FIR1"/>
<dbReference type="RefSeq" id="WP_013920657.1">
    <property type="nucleotide sequence ID" value="NC_015690.1"/>
</dbReference>
<dbReference type="SMART" id="SM00052">
    <property type="entry name" value="EAL"/>
    <property type="match status" value="1"/>
</dbReference>
<dbReference type="Gene3D" id="3.20.20.450">
    <property type="entry name" value="EAL domain"/>
    <property type="match status" value="1"/>
</dbReference>
<dbReference type="FunFam" id="3.20.20.450:FF:000001">
    <property type="entry name" value="Cyclic di-GMP phosphodiesterase yahA"/>
    <property type="match status" value="1"/>
</dbReference>
<feature type="domain" description="EAL" evidence="2">
    <location>
        <begin position="637"/>
        <end position="891"/>
    </location>
</feature>
<evidence type="ECO:0000259" key="3">
    <source>
        <dbReference type="PROSITE" id="PS50887"/>
    </source>
</evidence>
<protein>
    <submittedName>
        <fullName evidence="4">Diguanylate cyclase/phosphodiesterase</fullName>
    </submittedName>
</protein>
<gene>
    <name evidence="4" type="ordered locus">KNP414_07003</name>
</gene>
<dbReference type="PANTHER" id="PTHR44757">
    <property type="entry name" value="DIGUANYLATE CYCLASE DGCP"/>
    <property type="match status" value="1"/>
</dbReference>
<keyword evidence="1" id="KW-0812">Transmembrane</keyword>
<dbReference type="PANTHER" id="PTHR44757:SF2">
    <property type="entry name" value="BIOFILM ARCHITECTURE MAINTENANCE PROTEIN MBAA"/>
    <property type="match status" value="1"/>
</dbReference>
<name>F8FIR1_PAEMK</name>
<dbReference type="CDD" id="cd01949">
    <property type="entry name" value="GGDEF"/>
    <property type="match status" value="1"/>
</dbReference>
<dbReference type="InterPro" id="IPR052155">
    <property type="entry name" value="Biofilm_reg_signaling"/>
</dbReference>